<dbReference type="AlphaFoldDB" id="A0AAN7QYW5"/>
<comment type="caution">
    <text evidence="7">The sequence shown here is derived from an EMBL/GenBank/DDBJ whole genome shotgun (WGS) entry which is preliminary data.</text>
</comment>
<comment type="function">
    <text evidence="2">Catalyzes cis-prenyl chain elongation to produce the polyprenyl backbone of dolichol, a glycosyl carrier-lipid required for the biosynthesis of several classes of glycoprotein.</text>
</comment>
<evidence type="ECO:0000256" key="2">
    <source>
        <dbReference type="ARBA" id="ARBA00002674"/>
    </source>
</evidence>
<sequence>MLPLRSSVSLEKKLLSFSRNSCPSTITQSLLFPSHGRLVQLKTAVSATGVAHREDDKGVNTGMASTWDLSEPEPLPPGLLRELMPRHVAVVMDGNARWARRRGLPASSGHEAGVQSLRELIELCVKWGIRVLTVFAFSSENWFRPKGEVDFLMGLFERVMESELQNIHRQGVQISTIGDSSKLPKSLQKLLSRAEQYTKDNSQLHMIVAISYSGRSDITQACKRIARKVKDGVICLEDIDEKLIEGELETSFSDFPSPDLLIRTSGELRLSNFLLWQLAYTELFFAQTLWPDFRKTEFVEALHSFQQRQRRYGSRNS</sequence>
<keyword evidence="8" id="KW-1185">Reference proteome</keyword>
<proteinExistence type="inferred from homology"/>
<evidence type="ECO:0000256" key="5">
    <source>
        <dbReference type="ARBA" id="ARBA00022679"/>
    </source>
</evidence>
<dbReference type="EMBL" id="JAXQNO010000013">
    <property type="protein sequence ID" value="KAK4785014.1"/>
    <property type="molecule type" value="Genomic_DNA"/>
</dbReference>
<evidence type="ECO:0000256" key="3">
    <source>
        <dbReference type="ARBA" id="ARBA00004922"/>
    </source>
</evidence>
<dbReference type="GO" id="GO:0016094">
    <property type="term" value="P:polyprenol biosynthetic process"/>
    <property type="evidence" value="ECO:0007669"/>
    <property type="project" value="TreeGrafter"/>
</dbReference>
<dbReference type="InterPro" id="IPR001441">
    <property type="entry name" value="UPP_synth-like"/>
</dbReference>
<comment type="pathway">
    <text evidence="3">Protein modification; protein glycosylation.</text>
</comment>
<dbReference type="PANTHER" id="PTHR10291:SF0">
    <property type="entry name" value="DEHYDRODOLICHYL DIPHOSPHATE SYNTHASE 2"/>
    <property type="match status" value="1"/>
</dbReference>
<dbReference type="PROSITE" id="PS01066">
    <property type="entry name" value="UPP_SYNTHASE"/>
    <property type="match status" value="1"/>
</dbReference>
<dbReference type="EC" id="2.5.1.-" evidence="6"/>
<dbReference type="GO" id="GO:0009570">
    <property type="term" value="C:chloroplast stroma"/>
    <property type="evidence" value="ECO:0007669"/>
    <property type="project" value="TreeGrafter"/>
</dbReference>
<dbReference type="HAMAP" id="MF_01139">
    <property type="entry name" value="ISPT"/>
    <property type="match status" value="1"/>
</dbReference>
<evidence type="ECO:0000256" key="1">
    <source>
        <dbReference type="ARBA" id="ARBA00001946"/>
    </source>
</evidence>
<dbReference type="CDD" id="cd00475">
    <property type="entry name" value="Cis_IPPS"/>
    <property type="match status" value="1"/>
</dbReference>
<evidence type="ECO:0000256" key="6">
    <source>
        <dbReference type="RuleBase" id="RU363018"/>
    </source>
</evidence>
<protein>
    <recommendedName>
        <fullName evidence="6">Alkyl transferase</fullName>
        <ecNumber evidence="6">2.5.1.-</ecNumber>
    </recommendedName>
</protein>
<dbReference type="PANTHER" id="PTHR10291">
    <property type="entry name" value="DEHYDRODOLICHYL DIPHOSPHATE SYNTHASE FAMILY MEMBER"/>
    <property type="match status" value="1"/>
</dbReference>
<evidence type="ECO:0000313" key="8">
    <source>
        <dbReference type="Proteomes" id="UP001346149"/>
    </source>
</evidence>
<dbReference type="NCBIfam" id="TIGR00055">
    <property type="entry name" value="uppS"/>
    <property type="match status" value="1"/>
</dbReference>
<dbReference type="GO" id="GO:0045547">
    <property type="term" value="F:ditrans,polycis-polyprenyl diphosphate synthase [(2E,6E)-farnesyl diphosphate specific] activity"/>
    <property type="evidence" value="ECO:0007669"/>
    <property type="project" value="TreeGrafter"/>
</dbReference>
<dbReference type="Proteomes" id="UP001346149">
    <property type="component" value="Unassembled WGS sequence"/>
</dbReference>
<organism evidence="7 8">
    <name type="scientific">Trapa natans</name>
    <name type="common">Water chestnut</name>
    <dbReference type="NCBI Taxonomy" id="22666"/>
    <lineage>
        <taxon>Eukaryota</taxon>
        <taxon>Viridiplantae</taxon>
        <taxon>Streptophyta</taxon>
        <taxon>Embryophyta</taxon>
        <taxon>Tracheophyta</taxon>
        <taxon>Spermatophyta</taxon>
        <taxon>Magnoliopsida</taxon>
        <taxon>eudicotyledons</taxon>
        <taxon>Gunneridae</taxon>
        <taxon>Pentapetalae</taxon>
        <taxon>rosids</taxon>
        <taxon>malvids</taxon>
        <taxon>Myrtales</taxon>
        <taxon>Lythraceae</taxon>
        <taxon>Trapa</taxon>
    </lineage>
</organism>
<name>A0AAN7QYW5_TRANT</name>
<reference evidence="7 8" key="1">
    <citation type="journal article" date="2023" name="Hortic Res">
        <title>Pangenome of water caltrop reveals structural variations and asymmetric subgenome divergence after allopolyploidization.</title>
        <authorList>
            <person name="Zhang X."/>
            <person name="Chen Y."/>
            <person name="Wang L."/>
            <person name="Yuan Y."/>
            <person name="Fang M."/>
            <person name="Shi L."/>
            <person name="Lu R."/>
            <person name="Comes H.P."/>
            <person name="Ma Y."/>
            <person name="Chen Y."/>
            <person name="Huang G."/>
            <person name="Zhou Y."/>
            <person name="Zheng Z."/>
            <person name="Qiu Y."/>
        </authorList>
    </citation>
    <scope>NUCLEOTIDE SEQUENCE [LARGE SCALE GENOMIC DNA]</scope>
    <source>
        <strain evidence="7">F231</strain>
    </source>
</reference>
<evidence type="ECO:0000256" key="4">
    <source>
        <dbReference type="ARBA" id="ARBA00005432"/>
    </source>
</evidence>
<comment type="similarity">
    <text evidence="4 6">Belongs to the UPP synthase family.</text>
</comment>
<evidence type="ECO:0000313" key="7">
    <source>
        <dbReference type="EMBL" id="KAK4785014.1"/>
    </source>
</evidence>
<comment type="cofactor">
    <cofactor evidence="1">
        <name>Mg(2+)</name>
        <dbReference type="ChEBI" id="CHEBI:18420"/>
    </cofactor>
</comment>
<dbReference type="SUPFAM" id="SSF64005">
    <property type="entry name" value="Undecaprenyl diphosphate synthase"/>
    <property type="match status" value="1"/>
</dbReference>
<dbReference type="Pfam" id="PF01255">
    <property type="entry name" value="Prenyltransf"/>
    <property type="match status" value="1"/>
</dbReference>
<dbReference type="GO" id="GO:0009409">
    <property type="term" value="P:response to cold"/>
    <property type="evidence" value="ECO:0007669"/>
    <property type="project" value="TreeGrafter"/>
</dbReference>
<dbReference type="GO" id="GO:0009668">
    <property type="term" value="P:plastid membrane organization"/>
    <property type="evidence" value="ECO:0007669"/>
    <property type="project" value="TreeGrafter"/>
</dbReference>
<keyword evidence="5 6" id="KW-0808">Transferase</keyword>
<accession>A0AAN7QYW5</accession>
<dbReference type="InterPro" id="IPR018520">
    <property type="entry name" value="UPP_synth-like_CS"/>
</dbReference>
<dbReference type="Gene3D" id="3.40.1180.10">
    <property type="entry name" value="Decaprenyl diphosphate synthase-like"/>
    <property type="match status" value="1"/>
</dbReference>
<dbReference type="FunFam" id="3.40.1180.10:FF:000001">
    <property type="entry name" value="(2E,6E)-farnesyl-diphosphate-specific ditrans,polycis-undecaprenyl-diphosphate synthase"/>
    <property type="match status" value="1"/>
</dbReference>
<gene>
    <name evidence="7" type="ORF">SAY86_001703</name>
</gene>
<dbReference type="InterPro" id="IPR036424">
    <property type="entry name" value="UPP_synth-like_sf"/>
</dbReference>